<dbReference type="GO" id="GO:0019432">
    <property type="term" value="P:triglyceride biosynthetic process"/>
    <property type="evidence" value="ECO:0007669"/>
    <property type="project" value="TreeGrafter"/>
</dbReference>
<dbReference type="GO" id="GO:0005789">
    <property type="term" value="C:endoplasmic reticulum membrane"/>
    <property type="evidence" value="ECO:0007669"/>
    <property type="project" value="UniProtKB-SubCell"/>
</dbReference>
<keyword evidence="7" id="KW-1133">Transmembrane helix</keyword>
<evidence type="ECO:0000256" key="6">
    <source>
        <dbReference type="ARBA" id="ARBA00023315"/>
    </source>
</evidence>
<name>A0AAN6RQP6_9PEZI</name>
<evidence type="ECO:0000256" key="7">
    <source>
        <dbReference type="SAM" id="Phobius"/>
    </source>
</evidence>
<organism evidence="8 9">
    <name type="scientific">Staphylotrichum tortipilum</name>
    <dbReference type="NCBI Taxonomy" id="2831512"/>
    <lineage>
        <taxon>Eukaryota</taxon>
        <taxon>Fungi</taxon>
        <taxon>Dikarya</taxon>
        <taxon>Ascomycota</taxon>
        <taxon>Pezizomycotina</taxon>
        <taxon>Sordariomycetes</taxon>
        <taxon>Sordariomycetidae</taxon>
        <taxon>Sordariales</taxon>
        <taxon>Chaetomiaceae</taxon>
        <taxon>Staphylotrichum</taxon>
    </lineage>
</organism>
<dbReference type="GO" id="GO:0004144">
    <property type="term" value="F:diacylglycerol O-acyltransferase activity"/>
    <property type="evidence" value="ECO:0007669"/>
    <property type="project" value="UniProtKB-EC"/>
</dbReference>
<dbReference type="Proteomes" id="UP001303889">
    <property type="component" value="Unassembled WGS sequence"/>
</dbReference>
<reference evidence="8" key="2">
    <citation type="submission" date="2023-05" db="EMBL/GenBank/DDBJ databases">
        <authorList>
            <consortium name="Lawrence Berkeley National Laboratory"/>
            <person name="Steindorff A."/>
            <person name="Hensen N."/>
            <person name="Bonometti L."/>
            <person name="Westerberg I."/>
            <person name="Brannstrom I.O."/>
            <person name="Guillou S."/>
            <person name="Cros-Aarteil S."/>
            <person name="Calhoun S."/>
            <person name="Haridas S."/>
            <person name="Kuo A."/>
            <person name="Mondo S."/>
            <person name="Pangilinan J."/>
            <person name="Riley R."/>
            <person name="Labutti K."/>
            <person name="Andreopoulos B."/>
            <person name="Lipzen A."/>
            <person name="Chen C."/>
            <person name="Yanf M."/>
            <person name="Daum C."/>
            <person name="Ng V."/>
            <person name="Clum A."/>
            <person name="Ohm R."/>
            <person name="Martin F."/>
            <person name="Silar P."/>
            <person name="Natvig D."/>
            <person name="Lalanne C."/>
            <person name="Gautier V."/>
            <person name="Ament-Velasquez S.L."/>
            <person name="Kruys A."/>
            <person name="Hutchinson M.I."/>
            <person name="Powell A.J."/>
            <person name="Barry K."/>
            <person name="Miller A.N."/>
            <person name="Grigoriev I.V."/>
            <person name="Debuchy R."/>
            <person name="Gladieux P."/>
            <person name="Thoren M.H."/>
            <person name="Johannesson H."/>
        </authorList>
    </citation>
    <scope>NUCLEOTIDE SEQUENCE</scope>
    <source>
        <strain evidence="8">CBS 103.79</strain>
    </source>
</reference>
<comment type="caution">
    <text evidence="8">The sequence shown here is derived from an EMBL/GenBank/DDBJ whole genome shotgun (WGS) entry which is preliminary data.</text>
</comment>
<keyword evidence="7" id="KW-0472">Membrane</keyword>
<evidence type="ECO:0000313" key="9">
    <source>
        <dbReference type="Proteomes" id="UP001303889"/>
    </source>
</evidence>
<dbReference type="EC" id="2.3.1.20" evidence="3"/>
<dbReference type="PANTHER" id="PTHR10408">
    <property type="entry name" value="STEROL O-ACYLTRANSFERASE"/>
    <property type="match status" value="1"/>
</dbReference>
<dbReference type="AlphaFoldDB" id="A0AAN6RQP6"/>
<feature type="transmembrane region" description="Helical" evidence="7">
    <location>
        <begin position="35"/>
        <end position="55"/>
    </location>
</feature>
<dbReference type="InterPro" id="IPR014371">
    <property type="entry name" value="Oat_ACAT_DAG_ARE"/>
</dbReference>
<proteinExistence type="predicted"/>
<sequence>GIAFFGMFLQLPLIALTQRLERMRSPRGRTLGNIVFWVSFTILGQPFAALMYYYAWQAKYGSVGRALRGDGTVVGTVGLGGVPQTCAVGN</sequence>
<reference evidence="8" key="1">
    <citation type="journal article" date="2023" name="Mol. Phylogenet. Evol.">
        <title>Genome-scale phylogeny and comparative genomics of the fungal order Sordariales.</title>
        <authorList>
            <person name="Hensen N."/>
            <person name="Bonometti L."/>
            <person name="Westerberg I."/>
            <person name="Brannstrom I.O."/>
            <person name="Guillou S."/>
            <person name="Cros-Aarteil S."/>
            <person name="Calhoun S."/>
            <person name="Haridas S."/>
            <person name="Kuo A."/>
            <person name="Mondo S."/>
            <person name="Pangilinan J."/>
            <person name="Riley R."/>
            <person name="LaButti K."/>
            <person name="Andreopoulos B."/>
            <person name="Lipzen A."/>
            <person name="Chen C."/>
            <person name="Yan M."/>
            <person name="Daum C."/>
            <person name="Ng V."/>
            <person name="Clum A."/>
            <person name="Steindorff A."/>
            <person name="Ohm R.A."/>
            <person name="Martin F."/>
            <person name="Silar P."/>
            <person name="Natvig D.O."/>
            <person name="Lalanne C."/>
            <person name="Gautier V."/>
            <person name="Ament-Velasquez S.L."/>
            <person name="Kruys A."/>
            <person name="Hutchinson M.I."/>
            <person name="Powell A.J."/>
            <person name="Barry K."/>
            <person name="Miller A.N."/>
            <person name="Grigoriev I.V."/>
            <person name="Debuchy R."/>
            <person name="Gladieux P."/>
            <person name="Hiltunen Thoren M."/>
            <person name="Johannesson H."/>
        </authorList>
    </citation>
    <scope>NUCLEOTIDE SEQUENCE</scope>
    <source>
        <strain evidence="8">CBS 103.79</strain>
    </source>
</reference>
<keyword evidence="4" id="KW-0808">Transferase</keyword>
<keyword evidence="6" id="KW-0012">Acyltransferase</keyword>
<dbReference type="PANTHER" id="PTHR10408:SF7">
    <property type="entry name" value="DIACYLGLYCEROL O-ACYLTRANSFERASE 1"/>
    <property type="match status" value="1"/>
</dbReference>
<evidence type="ECO:0000256" key="1">
    <source>
        <dbReference type="ARBA" id="ARBA00004477"/>
    </source>
</evidence>
<evidence type="ECO:0000313" key="8">
    <source>
        <dbReference type="EMBL" id="KAK3899912.1"/>
    </source>
</evidence>
<comment type="subcellular location">
    <subcellularLocation>
        <location evidence="1">Endoplasmic reticulum membrane</location>
        <topology evidence="1">Multi-pass membrane protein</topology>
    </subcellularLocation>
</comment>
<keyword evidence="5" id="KW-0256">Endoplasmic reticulum</keyword>
<accession>A0AAN6RQP6</accession>
<evidence type="ECO:0000256" key="3">
    <source>
        <dbReference type="ARBA" id="ARBA00013244"/>
    </source>
</evidence>
<protein>
    <recommendedName>
        <fullName evidence="3">diacylglycerol O-acyltransferase</fullName>
        <ecNumber evidence="3">2.3.1.20</ecNumber>
    </recommendedName>
</protein>
<keyword evidence="7" id="KW-0812">Transmembrane</keyword>
<dbReference type="EMBL" id="MU855726">
    <property type="protein sequence ID" value="KAK3899912.1"/>
    <property type="molecule type" value="Genomic_DNA"/>
</dbReference>
<feature type="non-terminal residue" evidence="8">
    <location>
        <position position="1"/>
    </location>
</feature>
<keyword evidence="9" id="KW-1185">Reference proteome</keyword>
<evidence type="ECO:0000256" key="4">
    <source>
        <dbReference type="ARBA" id="ARBA00022679"/>
    </source>
</evidence>
<gene>
    <name evidence="8" type="ORF">C8A05DRAFT_17729</name>
</gene>
<evidence type="ECO:0000256" key="2">
    <source>
        <dbReference type="ARBA" id="ARBA00005189"/>
    </source>
</evidence>
<comment type="pathway">
    <text evidence="2">Lipid metabolism.</text>
</comment>
<evidence type="ECO:0000256" key="5">
    <source>
        <dbReference type="ARBA" id="ARBA00022824"/>
    </source>
</evidence>